<protein>
    <submittedName>
        <fullName evidence="6">FCD domain-containing protein</fullName>
    </submittedName>
</protein>
<evidence type="ECO:0000256" key="1">
    <source>
        <dbReference type="ARBA" id="ARBA00023015"/>
    </source>
</evidence>
<dbReference type="PROSITE" id="PS50949">
    <property type="entry name" value="HTH_GNTR"/>
    <property type="match status" value="1"/>
</dbReference>
<proteinExistence type="predicted"/>
<evidence type="ECO:0000259" key="5">
    <source>
        <dbReference type="PROSITE" id="PS50949"/>
    </source>
</evidence>
<dbReference type="CDD" id="cd07377">
    <property type="entry name" value="WHTH_GntR"/>
    <property type="match status" value="1"/>
</dbReference>
<dbReference type="SMART" id="SM00895">
    <property type="entry name" value="FCD"/>
    <property type="match status" value="1"/>
</dbReference>
<dbReference type="GO" id="GO:0003700">
    <property type="term" value="F:DNA-binding transcription factor activity"/>
    <property type="evidence" value="ECO:0007669"/>
    <property type="project" value="InterPro"/>
</dbReference>
<evidence type="ECO:0000313" key="6">
    <source>
        <dbReference type="EMBL" id="XBX77553.1"/>
    </source>
</evidence>
<dbReference type="SUPFAM" id="SSF48008">
    <property type="entry name" value="GntR ligand-binding domain-like"/>
    <property type="match status" value="1"/>
</dbReference>
<dbReference type="Gene3D" id="1.20.120.530">
    <property type="entry name" value="GntR ligand-binding domain-like"/>
    <property type="match status" value="1"/>
</dbReference>
<keyword evidence="3" id="KW-0804">Transcription</keyword>
<keyword evidence="2" id="KW-0238">DNA-binding</keyword>
<name>A0AAU7VVD4_9MICO</name>
<evidence type="ECO:0000256" key="2">
    <source>
        <dbReference type="ARBA" id="ARBA00023125"/>
    </source>
</evidence>
<dbReference type="SUPFAM" id="SSF46785">
    <property type="entry name" value="Winged helix' DNA-binding domain"/>
    <property type="match status" value="1"/>
</dbReference>
<evidence type="ECO:0000256" key="4">
    <source>
        <dbReference type="SAM" id="Coils"/>
    </source>
</evidence>
<dbReference type="PANTHER" id="PTHR43537">
    <property type="entry name" value="TRANSCRIPTIONAL REGULATOR, GNTR FAMILY"/>
    <property type="match status" value="1"/>
</dbReference>
<feature type="coiled-coil region" evidence="4">
    <location>
        <begin position="116"/>
        <end position="143"/>
    </location>
</feature>
<dbReference type="InterPro" id="IPR000524">
    <property type="entry name" value="Tscrpt_reg_HTH_GntR"/>
</dbReference>
<evidence type="ECO:0000256" key="3">
    <source>
        <dbReference type="ARBA" id="ARBA00023163"/>
    </source>
</evidence>
<dbReference type="SMART" id="SM00345">
    <property type="entry name" value="HTH_GNTR"/>
    <property type="match status" value="1"/>
</dbReference>
<gene>
    <name evidence="6" type="ORF">ABS642_16780</name>
</gene>
<keyword evidence="1" id="KW-0805">Transcription regulation</keyword>
<organism evidence="6">
    <name type="scientific">Microbacterium sp. A8/3-1</name>
    <dbReference type="NCBI Taxonomy" id="3160749"/>
    <lineage>
        <taxon>Bacteria</taxon>
        <taxon>Bacillati</taxon>
        <taxon>Actinomycetota</taxon>
        <taxon>Actinomycetes</taxon>
        <taxon>Micrococcales</taxon>
        <taxon>Microbacteriaceae</taxon>
        <taxon>Microbacterium</taxon>
    </lineage>
</organism>
<dbReference type="InterPro" id="IPR036390">
    <property type="entry name" value="WH_DNA-bd_sf"/>
</dbReference>
<reference evidence="6" key="1">
    <citation type="submission" date="2024-06" db="EMBL/GenBank/DDBJ databases">
        <title>Draft genome sequence of Microbacterium sp. strain A8/3-1, isolated from Oxytropis tragacanthoides Fisch. ex DC. Root nodules in the Altai region of Russia.</title>
        <authorList>
            <person name="Sazanova A."/>
            <person name="Guro P."/>
            <person name="Kuznetsova I."/>
            <person name="Belimov A."/>
            <person name="Safronova V."/>
        </authorList>
    </citation>
    <scope>NUCLEOTIDE SEQUENCE</scope>
    <source>
        <strain evidence="6">A8/3-1</strain>
    </source>
</reference>
<dbReference type="Pfam" id="PF07729">
    <property type="entry name" value="FCD"/>
    <property type="match status" value="1"/>
</dbReference>
<sequence length="239" mass="26308">MTETDETLIDRITDRLITAVAIGEFLPGARLPAERDLARSLGVGRTTTRAALERLVGRGILEKQRGRSGGSFVTEEWPSSEVAAVARWFEEQWPQLVDAAIAGTHLHGAIARLAASNRTDDDIERLEKRLDDFRQAESGAARQQADSILHLAIIAAAHNETLSAIVLDHERRFTIIAPAHPWGDSASRPAMEERAGREHGELVAAIVDSRVDDAGRIAQRHVEIDLELLDAARRRALTR</sequence>
<accession>A0AAU7VVD4</accession>
<dbReference type="RefSeq" id="WP_350351020.1">
    <property type="nucleotide sequence ID" value="NZ_CP158357.1"/>
</dbReference>
<keyword evidence="4" id="KW-0175">Coiled coil</keyword>
<dbReference type="InterPro" id="IPR008920">
    <property type="entry name" value="TF_FadR/GntR_C"/>
</dbReference>
<dbReference type="PANTHER" id="PTHR43537:SF5">
    <property type="entry name" value="UXU OPERON TRANSCRIPTIONAL REGULATOR"/>
    <property type="match status" value="1"/>
</dbReference>
<dbReference type="InterPro" id="IPR011711">
    <property type="entry name" value="GntR_C"/>
</dbReference>
<feature type="domain" description="HTH gntR-type" evidence="5">
    <location>
        <begin position="6"/>
        <end position="76"/>
    </location>
</feature>
<dbReference type="PRINTS" id="PR00035">
    <property type="entry name" value="HTHGNTR"/>
</dbReference>
<dbReference type="EMBL" id="CP158357">
    <property type="protein sequence ID" value="XBX77553.1"/>
    <property type="molecule type" value="Genomic_DNA"/>
</dbReference>
<dbReference type="GO" id="GO:0003677">
    <property type="term" value="F:DNA binding"/>
    <property type="evidence" value="ECO:0007669"/>
    <property type="project" value="UniProtKB-KW"/>
</dbReference>
<dbReference type="InterPro" id="IPR036388">
    <property type="entry name" value="WH-like_DNA-bd_sf"/>
</dbReference>
<dbReference type="Pfam" id="PF00392">
    <property type="entry name" value="GntR"/>
    <property type="match status" value="1"/>
</dbReference>
<dbReference type="AlphaFoldDB" id="A0AAU7VVD4"/>
<dbReference type="Gene3D" id="1.10.10.10">
    <property type="entry name" value="Winged helix-like DNA-binding domain superfamily/Winged helix DNA-binding domain"/>
    <property type="match status" value="1"/>
</dbReference>